<sequence length="298" mass="33861">MSTKTGARPPSCFQRQKIKHNVDTKIDLPYYQELQDFTKDLPKIEIGHARKPPPPIELTPGPGDYDPPPSEKDTRISHKIVETPRYQERSITAGIDFINNRVFPRVLKTSIGVRDGKHFYSSNELMTPSYFTHSSFENRPITIGNKIPIKDETASPGPKYKITAVKPRAPAFTMSGPKRRTLWMYPDGDSDAPPPATYDLAPLSQGVGYTIGHRSRCGKQKKFSLIPIGTFIAKVDASIPQQEAEEFIAQHKEVREMIEFALNSTLKEKPQNVKQFLFDLFTQYQEKHGLKKKKSKYL</sequence>
<dbReference type="Proteomes" id="UP000001542">
    <property type="component" value="Unassembled WGS sequence"/>
</dbReference>
<reference evidence="2" key="2">
    <citation type="journal article" date="2007" name="Science">
        <title>Draft genome sequence of the sexually transmitted pathogen Trichomonas vaginalis.</title>
        <authorList>
            <person name="Carlton J.M."/>
            <person name="Hirt R.P."/>
            <person name="Silva J.C."/>
            <person name="Delcher A.L."/>
            <person name="Schatz M."/>
            <person name="Zhao Q."/>
            <person name="Wortman J.R."/>
            <person name="Bidwell S.L."/>
            <person name="Alsmark U.C.M."/>
            <person name="Besteiro S."/>
            <person name="Sicheritz-Ponten T."/>
            <person name="Noel C.J."/>
            <person name="Dacks J.B."/>
            <person name="Foster P.G."/>
            <person name="Simillion C."/>
            <person name="Van de Peer Y."/>
            <person name="Miranda-Saavedra D."/>
            <person name="Barton G.J."/>
            <person name="Westrop G.D."/>
            <person name="Mueller S."/>
            <person name="Dessi D."/>
            <person name="Fiori P.L."/>
            <person name="Ren Q."/>
            <person name="Paulsen I."/>
            <person name="Zhang H."/>
            <person name="Bastida-Corcuera F.D."/>
            <person name="Simoes-Barbosa A."/>
            <person name="Brown M.T."/>
            <person name="Hayes R.D."/>
            <person name="Mukherjee M."/>
            <person name="Okumura C.Y."/>
            <person name="Schneider R."/>
            <person name="Smith A.J."/>
            <person name="Vanacova S."/>
            <person name="Villalvazo M."/>
            <person name="Haas B.J."/>
            <person name="Pertea M."/>
            <person name="Feldblyum T.V."/>
            <person name="Utterback T.R."/>
            <person name="Shu C.L."/>
            <person name="Osoegawa K."/>
            <person name="de Jong P.J."/>
            <person name="Hrdy I."/>
            <person name="Horvathova L."/>
            <person name="Zubacova Z."/>
            <person name="Dolezal P."/>
            <person name="Malik S.B."/>
            <person name="Logsdon J.M. Jr."/>
            <person name="Henze K."/>
            <person name="Gupta A."/>
            <person name="Wang C.C."/>
            <person name="Dunne R.L."/>
            <person name="Upcroft J.A."/>
            <person name="Upcroft P."/>
            <person name="White O."/>
            <person name="Salzberg S.L."/>
            <person name="Tang P."/>
            <person name="Chiu C.-H."/>
            <person name="Lee Y.-S."/>
            <person name="Embley T.M."/>
            <person name="Coombs G.H."/>
            <person name="Mottram J.C."/>
            <person name="Tachezy J."/>
            <person name="Fraser-Liggett C.M."/>
            <person name="Johnson P.J."/>
        </authorList>
    </citation>
    <scope>NUCLEOTIDE SEQUENCE [LARGE SCALE GENOMIC DNA]</scope>
    <source>
        <strain evidence="2">G3</strain>
    </source>
</reference>
<accession>A2FB10</accession>
<dbReference type="InParanoid" id="A2FB10"/>
<dbReference type="EMBL" id="DS113696">
    <property type="protein sequence ID" value="EAX97893.1"/>
    <property type="molecule type" value="Genomic_DNA"/>
</dbReference>
<keyword evidence="3" id="KW-1185">Reference proteome</keyword>
<evidence type="ECO:0000256" key="1">
    <source>
        <dbReference type="SAM" id="MobiDB-lite"/>
    </source>
</evidence>
<name>A2FB10_TRIV3</name>
<gene>
    <name evidence="2" type="ORF">TVAG_059580</name>
</gene>
<dbReference type="RefSeq" id="XP_001310823.1">
    <property type="nucleotide sequence ID" value="XM_001310822.1"/>
</dbReference>
<dbReference type="VEuPathDB" id="TrichDB:TVAGG3_0710220"/>
<dbReference type="KEGG" id="tva:4755685"/>
<organism evidence="2 3">
    <name type="scientific">Trichomonas vaginalis (strain ATCC PRA-98 / G3)</name>
    <dbReference type="NCBI Taxonomy" id="412133"/>
    <lineage>
        <taxon>Eukaryota</taxon>
        <taxon>Metamonada</taxon>
        <taxon>Parabasalia</taxon>
        <taxon>Trichomonadida</taxon>
        <taxon>Trichomonadidae</taxon>
        <taxon>Trichomonas</taxon>
    </lineage>
</organism>
<reference evidence="2" key="1">
    <citation type="submission" date="2006-10" db="EMBL/GenBank/DDBJ databases">
        <authorList>
            <person name="Amadeo P."/>
            <person name="Zhao Q."/>
            <person name="Wortman J."/>
            <person name="Fraser-Liggett C."/>
            <person name="Carlton J."/>
        </authorList>
    </citation>
    <scope>NUCLEOTIDE SEQUENCE</scope>
    <source>
        <strain evidence="2">G3</strain>
    </source>
</reference>
<evidence type="ECO:0000313" key="3">
    <source>
        <dbReference type="Proteomes" id="UP000001542"/>
    </source>
</evidence>
<dbReference type="VEuPathDB" id="TrichDB:TVAG_059580"/>
<evidence type="ECO:0000313" key="2">
    <source>
        <dbReference type="EMBL" id="EAX97893.1"/>
    </source>
</evidence>
<feature type="region of interest" description="Disordered" evidence="1">
    <location>
        <begin position="43"/>
        <end position="74"/>
    </location>
</feature>
<protein>
    <submittedName>
        <fullName evidence="2">Uncharacterized protein</fullName>
    </submittedName>
</protein>
<proteinExistence type="predicted"/>
<dbReference type="AlphaFoldDB" id="A2FB10"/>